<dbReference type="Pfam" id="PF00497">
    <property type="entry name" value="SBP_bac_3"/>
    <property type="match status" value="1"/>
</dbReference>
<evidence type="ECO:0000256" key="1">
    <source>
        <dbReference type="ARBA" id="ARBA00022729"/>
    </source>
</evidence>
<sequence>MTNHKQSSRWRLTIMFKIVNILRASILGVGIFGMAQAGIAQDNPSAVIEEIRSSGELKIPVMIGEEPGYIKDPATGEWSGFYVDFLQDIADALGVELETVETTWGNLAADFQSNKIDIAIGVNPNPSRGLVVDYLWEPLFTDAWAVLTPDGAPVATWAELNTPEKTIVVQKGSTMQVVAEALLPKANITVVEDRNLAIMELQAQRADGILLAVFDALQISNLALGDVSVPEPMLLNPATLAVARKPGNAGYINFLTNWVQQQRSLGLAQGRLQKSWEDRGIDLSILPSSFSF</sequence>
<organism evidence="3 4">
    <name type="scientific">Falsihalocynthiibacter arcticus</name>
    <dbReference type="NCBI Taxonomy" id="1579316"/>
    <lineage>
        <taxon>Bacteria</taxon>
        <taxon>Pseudomonadati</taxon>
        <taxon>Pseudomonadota</taxon>
        <taxon>Alphaproteobacteria</taxon>
        <taxon>Rhodobacterales</taxon>
        <taxon>Roseobacteraceae</taxon>
        <taxon>Falsihalocynthiibacter</taxon>
    </lineage>
</organism>
<gene>
    <name evidence="3" type="ORF">RC74_03340</name>
</gene>
<dbReference type="Gene3D" id="3.40.190.10">
    <property type="entry name" value="Periplasmic binding protein-like II"/>
    <property type="match status" value="2"/>
</dbReference>
<protein>
    <submittedName>
        <fullName evidence="3">ABC transporter substrate-binding protein</fullName>
    </submittedName>
</protein>
<dbReference type="Proteomes" id="UP000070371">
    <property type="component" value="Chromosome"/>
</dbReference>
<evidence type="ECO:0000313" key="4">
    <source>
        <dbReference type="Proteomes" id="UP000070371"/>
    </source>
</evidence>
<name>A0A126UX21_9RHOB</name>
<dbReference type="STRING" id="1579316.RC74_03340"/>
<dbReference type="PANTHER" id="PTHR35936">
    <property type="entry name" value="MEMBRANE-BOUND LYTIC MUREIN TRANSGLYCOSYLASE F"/>
    <property type="match status" value="1"/>
</dbReference>
<dbReference type="EMBL" id="CP014327">
    <property type="protein sequence ID" value="AML50427.1"/>
    <property type="molecule type" value="Genomic_DNA"/>
</dbReference>
<dbReference type="KEGG" id="hat:RC74_03340"/>
<evidence type="ECO:0000313" key="3">
    <source>
        <dbReference type="EMBL" id="AML50427.1"/>
    </source>
</evidence>
<evidence type="ECO:0000259" key="2">
    <source>
        <dbReference type="SMART" id="SM00062"/>
    </source>
</evidence>
<dbReference type="SUPFAM" id="SSF53850">
    <property type="entry name" value="Periplasmic binding protein-like II"/>
    <property type="match status" value="1"/>
</dbReference>
<dbReference type="InterPro" id="IPR001638">
    <property type="entry name" value="Solute-binding_3/MltF_N"/>
</dbReference>
<dbReference type="PANTHER" id="PTHR35936:SF17">
    <property type="entry name" value="ARGININE-BINDING EXTRACELLULAR PROTEIN ARTP"/>
    <property type="match status" value="1"/>
</dbReference>
<feature type="domain" description="Solute-binding protein family 3/N-terminal" evidence="2">
    <location>
        <begin position="56"/>
        <end position="280"/>
    </location>
</feature>
<accession>A0A126UX21</accession>
<keyword evidence="1" id="KW-0732">Signal</keyword>
<dbReference type="SMART" id="SM00062">
    <property type="entry name" value="PBPb"/>
    <property type="match status" value="1"/>
</dbReference>
<keyword evidence="4" id="KW-1185">Reference proteome</keyword>
<reference evidence="3 4" key="1">
    <citation type="submission" date="2016-02" db="EMBL/GenBank/DDBJ databases">
        <title>Complete genome sequence of Halocynthiibacter arcticus PAMC 20958t from arctic marine sediment.</title>
        <authorList>
            <person name="Lee Y.M."/>
            <person name="Baek K."/>
            <person name="Lee H.K."/>
            <person name="Shin S.C."/>
        </authorList>
    </citation>
    <scope>NUCLEOTIDE SEQUENCE [LARGE SCALE GENOMIC DNA]</scope>
    <source>
        <strain evidence="3">PAMC 20958</strain>
    </source>
</reference>
<proteinExistence type="predicted"/>
<dbReference type="AlphaFoldDB" id="A0A126UX21"/>